<keyword evidence="7" id="KW-1185">Reference proteome</keyword>
<dbReference type="InterPro" id="IPR007780">
    <property type="entry name" value="NAD_Glu_DH_bac"/>
</dbReference>
<dbReference type="Proteomes" id="UP000323876">
    <property type="component" value="Unassembled WGS sequence"/>
</dbReference>
<protein>
    <submittedName>
        <fullName evidence="6">NAD-glutamate dehydrogenase</fullName>
    </submittedName>
</protein>
<feature type="domain" description="NAD-glutamate dehydrogenase ACT2" evidence="4">
    <location>
        <begin position="413"/>
        <end position="504"/>
    </location>
</feature>
<evidence type="ECO:0000259" key="2">
    <source>
        <dbReference type="Pfam" id="PF05088"/>
    </source>
</evidence>
<dbReference type="Pfam" id="PF21079">
    <property type="entry name" value="GDH_HM2"/>
    <property type="match status" value="1"/>
</dbReference>
<feature type="domain" description="NAD-glutamate dehydrogenase N-terminal ACT1" evidence="3">
    <location>
        <begin position="35"/>
        <end position="176"/>
    </location>
</feature>
<proteinExistence type="predicted"/>
<dbReference type="InterPro" id="IPR049059">
    <property type="entry name" value="NAD_Glu_DH_HM1"/>
</dbReference>
<evidence type="ECO:0000259" key="3">
    <source>
        <dbReference type="Pfam" id="PF21075"/>
    </source>
</evidence>
<name>A0A5N0DWY6_9NOCA</name>
<accession>A0A5N0DWY6</accession>
<feature type="non-terminal residue" evidence="6">
    <location>
        <position position="974"/>
    </location>
</feature>
<dbReference type="RefSeq" id="WP_150407457.1">
    <property type="nucleotide sequence ID" value="NZ_VXLC01000032.1"/>
</dbReference>
<dbReference type="GO" id="GO:0004352">
    <property type="term" value="F:glutamate dehydrogenase (NAD+) activity"/>
    <property type="evidence" value="ECO:0007669"/>
    <property type="project" value="InterPro"/>
</dbReference>
<dbReference type="InterPro" id="IPR049064">
    <property type="entry name" value="NAD_Glu_DH_ACT3"/>
</dbReference>
<dbReference type="Pfam" id="PF21078">
    <property type="entry name" value="GDH_HM3"/>
    <property type="match status" value="1"/>
</dbReference>
<dbReference type="InterPro" id="IPR049062">
    <property type="entry name" value="NAD_Glu_DH_ACT2"/>
</dbReference>
<dbReference type="GO" id="GO:0004069">
    <property type="term" value="F:L-aspartate:2-oxoglutarate aminotransferase activity"/>
    <property type="evidence" value="ECO:0007669"/>
    <property type="project" value="InterPro"/>
</dbReference>
<dbReference type="EMBL" id="VXLC01000032">
    <property type="protein sequence ID" value="KAA8880579.1"/>
    <property type="molecule type" value="Genomic_DNA"/>
</dbReference>
<feature type="domain" description="NAD-glutamate dehydrogenase ACT3" evidence="5">
    <location>
        <begin position="557"/>
        <end position="628"/>
    </location>
</feature>
<evidence type="ECO:0000259" key="4">
    <source>
        <dbReference type="Pfam" id="PF21076"/>
    </source>
</evidence>
<gene>
    <name evidence="6" type="ORF">F3087_40375</name>
</gene>
<dbReference type="Pfam" id="PF05088">
    <property type="entry name" value="Bac_GDH_CD"/>
    <property type="match status" value="1"/>
</dbReference>
<dbReference type="Pfam" id="PF21073">
    <property type="entry name" value="GDH_HM1"/>
    <property type="match status" value="1"/>
</dbReference>
<dbReference type="SUPFAM" id="SSF53223">
    <property type="entry name" value="Aminoacid dehydrogenase-like, N-terminal domain"/>
    <property type="match status" value="1"/>
</dbReference>
<dbReference type="InterPro" id="IPR049058">
    <property type="entry name" value="NAD_Glu_DH_HM2"/>
</dbReference>
<evidence type="ECO:0000313" key="7">
    <source>
        <dbReference type="Proteomes" id="UP000323876"/>
    </source>
</evidence>
<sequence>MTEAERSIDSSAPADAGISSVPGKLPGDASKLTALYFGWIPPDATPRTATERAERILRHHLELAMVRDLHTPNFRIYRDGDGTGLGTAIQLVNDDMPLLVESVTSALRRLGITVTEVIHPMLNVTRDRRGRLQAITADSGSAVAESNGREQRRPESWMHIQLGTAVDDRVVDQIEHLLPSLLADLRRAVDDTAHMIAMMTGLAARLEHVAGRIGEPELAPCADLLRWLANDHFNLLGYGYYSTEDGDGRLYRAPVPEVGLGVFSPQATPGILLPDWPVDRPLLCVFSGASEAPLPGPPHHCLISIAEYETAGPAQDEPAAGRVRRIRGEHVFIGTFSVTGLHENILDIPLISQRIHQVIAWAGLDLNSFSGQAMLEVMQSFPRVELFATDAHTLFETISAVMTLSLRRQVQSFIRQDPRSGALYCLVYLPRDRYSAEVRLRMTEILRAEFDGEHIAYSARATESELAVVYFTVYPRADAAPVDLSESNCARIQELLFATTRTWTDRLVAKLVAASALAQSAALAQAAAFPVDYQEAFGTERAVADLRRLLRLDGDAIDINLYRVAESPSGEWRFTLYVAGAGVSLSEVLPLLHSLGVQVVDEQPYRITLPGDAQRWIYDFRLRIPASGSSASFDAEVSVGGAPASGSHLPDVRVRVAEAVEAMWFGQSEIDQLNELVLRGELNWRQVVVLRAYAKYLQQIGFAYSFASVARVLLTNLEVTRSFVGLFESQFDVDGVGPAATQRAARITGRLHTLIDRVVSMDTDRILRAIHGLITATLRTNHFRRTAGGTFLDYLSLKFDARNIAELPEPRPRFEIFVYSPRVEGVHLRFGAIARGGLRWSDRTEDFRTEILALAKAQTVKNAVIVPTGAKGGFVVKRPPESTGDAGLDRQALLAEGISCYRTFVSGLLDLTDNVDSITREVLPPDRIVRRDGDDTYLVVAADKGTATFSDTANEVARGYHFWLGDAFASGGSL</sequence>
<dbReference type="PANTHER" id="PTHR43403">
    <property type="entry name" value="NAD-SPECIFIC GLUTAMATE DEHYDROGENASE"/>
    <property type="match status" value="1"/>
</dbReference>
<dbReference type="Pfam" id="PF21076">
    <property type="entry name" value="GDH_ACT2"/>
    <property type="match status" value="1"/>
</dbReference>
<dbReference type="InterPro" id="IPR046346">
    <property type="entry name" value="Aminoacid_DH-like_N_sf"/>
</dbReference>
<comment type="caution">
    <text evidence="6">The sequence shown here is derived from an EMBL/GenBank/DDBJ whole genome shotgun (WGS) entry which is preliminary data.</text>
</comment>
<evidence type="ECO:0000313" key="6">
    <source>
        <dbReference type="EMBL" id="KAA8880579.1"/>
    </source>
</evidence>
<dbReference type="InterPro" id="IPR049056">
    <property type="entry name" value="NAD_Glu_DH_HM3"/>
</dbReference>
<dbReference type="InterPro" id="IPR024727">
    <property type="entry name" value="NAD_Glu_DH_N_ACT1"/>
</dbReference>
<reference evidence="6 7" key="1">
    <citation type="submission" date="2019-09" db="EMBL/GenBank/DDBJ databases">
        <authorList>
            <person name="Wang X."/>
        </authorList>
    </citation>
    <scope>NUCLEOTIDE SEQUENCE [LARGE SCALE GENOMIC DNA]</scope>
    <source>
        <strain evidence="6 7">CICC 11023</strain>
    </source>
</reference>
<dbReference type="OrthoDB" id="9758052at2"/>
<feature type="domain" description="NAD-glutamate dehydrogenase catalytic" evidence="2">
    <location>
        <begin position="752"/>
        <end position="973"/>
    </location>
</feature>
<dbReference type="PANTHER" id="PTHR43403:SF1">
    <property type="entry name" value="NAD-SPECIFIC GLUTAMATE DEHYDROGENASE"/>
    <property type="match status" value="1"/>
</dbReference>
<dbReference type="InterPro" id="IPR028971">
    <property type="entry name" value="NAD-GDH_cat"/>
</dbReference>
<evidence type="ECO:0000256" key="1">
    <source>
        <dbReference type="SAM" id="MobiDB-lite"/>
    </source>
</evidence>
<feature type="region of interest" description="Disordered" evidence="1">
    <location>
        <begin position="1"/>
        <end position="23"/>
    </location>
</feature>
<dbReference type="Pfam" id="PF21075">
    <property type="entry name" value="GDH_ACT1"/>
    <property type="match status" value="1"/>
</dbReference>
<dbReference type="GO" id="GO:0006538">
    <property type="term" value="P:L-glutamate catabolic process"/>
    <property type="evidence" value="ECO:0007669"/>
    <property type="project" value="InterPro"/>
</dbReference>
<dbReference type="AlphaFoldDB" id="A0A5N0DWY6"/>
<dbReference type="Pfam" id="PF21077">
    <property type="entry name" value="GDH_ACT3"/>
    <property type="match status" value="1"/>
</dbReference>
<organism evidence="6 7">
    <name type="scientific">Nocardia colli</name>
    <dbReference type="NCBI Taxonomy" id="2545717"/>
    <lineage>
        <taxon>Bacteria</taxon>
        <taxon>Bacillati</taxon>
        <taxon>Actinomycetota</taxon>
        <taxon>Actinomycetes</taxon>
        <taxon>Mycobacteriales</taxon>
        <taxon>Nocardiaceae</taxon>
        <taxon>Nocardia</taxon>
    </lineage>
</organism>
<evidence type="ECO:0000259" key="5">
    <source>
        <dbReference type="Pfam" id="PF21077"/>
    </source>
</evidence>